<dbReference type="Proteomes" id="UP000001554">
    <property type="component" value="Chromosome 17"/>
</dbReference>
<accession>A0A9J7HGL0</accession>
<feature type="transmembrane region" description="Helical" evidence="2">
    <location>
        <begin position="130"/>
        <end position="154"/>
    </location>
</feature>
<feature type="region of interest" description="Disordered" evidence="1">
    <location>
        <begin position="244"/>
        <end position="263"/>
    </location>
</feature>
<dbReference type="RefSeq" id="XP_035659261.1">
    <property type="nucleotide sequence ID" value="XM_035803368.1"/>
</dbReference>
<feature type="transmembrane region" description="Helical" evidence="2">
    <location>
        <begin position="166"/>
        <end position="190"/>
    </location>
</feature>
<proteinExistence type="predicted"/>
<keyword evidence="2" id="KW-1133">Transmembrane helix</keyword>
<reference evidence="4" key="2">
    <citation type="submission" date="2025-08" db="UniProtKB">
        <authorList>
            <consortium name="RefSeq"/>
        </authorList>
    </citation>
    <scope>IDENTIFICATION</scope>
    <source>
        <strain evidence="4">S238N-H82</strain>
        <tissue evidence="4">Testes</tissue>
    </source>
</reference>
<dbReference type="AlphaFoldDB" id="A0A9J7HGL0"/>
<organism evidence="3 4">
    <name type="scientific">Branchiostoma floridae</name>
    <name type="common">Florida lancelet</name>
    <name type="synonym">Amphioxus</name>
    <dbReference type="NCBI Taxonomy" id="7739"/>
    <lineage>
        <taxon>Eukaryota</taxon>
        <taxon>Metazoa</taxon>
        <taxon>Chordata</taxon>
        <taxon>Cephalochordata</taxon>
        <taxon>Leptocardii</taxon>
        <taxon>Amphioxiformes</taxon>
        <taxon>Branchiostomatidae</taxon>
        <taxon>Branchiostoma</taxon>
    </lineage>
</organism>
<evidence type="ECO:0000313" key="3">
    <source>
        <dbReference type="Proteomes" id="UP000001554"/>
    </source>
</evidence>
<reference evidence="3" key="1">
    <citation type="journal article" date="2020" name="Nat. Ecol. Evol.">
        <title>Deeply conserved synteny resolves early events in vertebrate evolution.</title>
        <authorList>
            <person name="Simakov O."/>
            <person name="Marletaz F."/>
            <person name="Yue J.X."/>
            <person name="O'Connell B."/>
            <person name="Jenkins J."/>
            <person name="Brandt A."/>
            <person name="Calef R."/>
            <person name="Tung C.H."/>
            <person name="Huang T.K."/>
            <person name="Schmutz J."/>
            <person name="Satoh N."/>
            <person name="Yu J.K."/>
            <person name="Putnam N.H."/>
            <person name="Green R.E."/>
            <person name="Rokhsar D.S."/>
        </authorList>
    </citation>
    <scope>NUCLEOTIDE SEQUENCE [LARGE SCALE GENOMIC DNA]</scope>
    <source>
        <strain evidence="3">S238N-H82</strain>
    </source>
</reference>
<sequence length="263" mass="27880">MAQGTKLGPIITHTQTLHTISATTGPPHHPMTPAGSDRPPWWWVVIVFVCQALWAAILIIAILSLMAEICKCTWTCCICTETCCCCCTCTCTCGAMNLLACMGPLVGVLLAIAVIIMAVVDGGNERQQGFLAIVLLSAGAAVMSIAAAIGGFLFKSFDNGMNLPVSTMLLEFSLGLTIAIAGIVVSAVYLQGDEGVAVIAIGSVCIVILAAAFIWFMCCVRKQSSKVSQDLSEIRSQHQVELQQQSLEDAYRPAHSAANNEKE</sequence>
<gene>
    <name evidence="4" type="primary">LOC118404300</name>
</gene>
<evidence type="ECO:0000256" key="2">
    <source>
        <dbReference type="SAM" id="Phobius"/>
    </source>
</evidence>
<feature type="transmembrane region" description="Helical" evidence="2">
    <location>
        <begin position="196"/>
        <end position="218"/>
    </location>
</feature>
<evidence type="ECO:0000313" key="4">
    <source>
        <dbReference type="RefSeq" id="XP_035659261.1"/>
    </source>
</evidence>
<keyword evidence="2" id="KW-0472">Membrane</keyword>
<evidence type="ECO:0000256" key="1">
    <source>
        <dbReference type="SAM" id="MobiDB-lite"/>
    </source>
</evidence>
<protein>
    <submittedName>
        <fullName evidence="4">Uncharacterized protein LOC118404300</fullName>
    </submittedName>
</protein>
<keyword evidence="3" id="KW-1185">Reference proteome</keyword>
<dbReference type="GeneID" id="118404300"/>
<dbReference type="KEGG" id="bfo:118404300"/>
<name>A0A9J7HGL0_BRAFL</name>
<keyword evidence="2" id="KW-0812">Transmembrane</keyword>
<feature type="transmembrane region" description="Helical" evidence="2">
    <location>
        <begin position="98"/>
        <end position="118"/>
    </location>
</feature>
<feature type="transmembrane region" description="Helical" evidence="2">
    <location>
        <begin position="41"/>
        <end position="65"/>
    </location>
</feature>